<dbReference type="HOGENOM" id="CLU_3104452_0_0_9"/>
<reference evidence="1 2" key="1">
    <citation type="journal article" date="2012" name="PLoS ONE">
        <title>Complete Genome and Transcriptomes of Streptococcus parasanguinis FW213: Phylogenic Relations and Potential Virulence Mechanisms.</title>
        <authorList>
            <person name="Geng J."/>
            <person name="Chiu C.H."/>
            <person name="Tang P."/>
            <person name="Chen Y."/>
            <person name="Shieh H.R."/>
            <person name="Hu S."/>
            <person name="Chen Y.Y."/>
        </authorList>
    </citation>
    <scope>NUCLEOTIDE SEQUENCE [LARGE SCALE GENOMIC DNA]</scope>
    <source>
        <strain evidence="1 2">FW213</strain>
    </source>
</reference>
<dbReference type="Proteomes" id="UP000002865">
    <property type="component" value="Chromosome"/>
</dbReference>
<gene>
    <name evidence="1" type="ORF">Spaf_1802</name>
</gene>
<accession>I1ZNX6</accession>
<evidence type="ECO:0000313" key="2">
    <source>
        <dbReference type="Proteomes" id="UP000002865"/>
    </source>
</evidence>
<dbReference type="KEGG" id="scf:Spaf_1802"/>
<sequence>MMVKIPFFKNDFLPLRPIVLKEISSYKKTPETHWFQELRGFDPKVLKKNID</sequence>
<evidence type="ECO:0000313" key="1">
    <source>
        <dbReference type="EMBL" id="AFJ26750.1"/>
    </source>
</evidence>
<name>I1ZNX6_STRPA</name>
<dbReference type="AlphaFoldDB" id="I1ZNX6"/>
<proteinExistence type="predicted"/>
<dbReference type="PaxDb" id="1114965-Spaf_1802"/>
<dbReference type="PATRIC" id="fig|1114965.3.peg.1721"/>
<dbReference type="EMBL" id="CP003122">
    <property type="protein sequence ID" value="AFJ26750.1"/>
    <property type="molecule type" value="Genomic_DNA"/>
</dbReference>
<protein>
    <submittedName>
        <fullName evidence="1">Uncharacterized protein</fullName>
    </submittedName>
</protein>
<organism evidence="1 2">
    <name type="scientific">Streptococcus parasanguinis FW213</name>
    <dbReference type="NCBI Taxonomy" id="1114965"/>
    <lineage>
        <taxon>Bacteria</taxon>
        <taxon>Bacillati</taxon>
        <taxon>Bacillota</taxon>
        <taxon>Bacilli</taxon>
        <taxon>Lactobacillales</taxon>
        <taxon>Streptococcaceae</taxon>
        <taxon>Streptococcus</taxon>
    </lineage>
</organism>